<evidence type="ECO:0000256" key="4">
    <source>
        <dbReference type="ARBA" id="ARBA00022448"/>
    </source>
</evidence>
<evidence type="ECO:0000256" key="2">
    <source>
        <dbReference type="ARBA" id="ARBA00008472"/>
    </source>
</evidence>
<dbReference type="InterPro" id="IPR000440">
    <property type="entry name" value="NADH_UbQ/plastoQ_OxRdtase_su3"/>
</dbReference>
<protein>
    <recommendedName>
        <fullName evidence="3 9">NADH-ubiquinone oxidoreductase chain 3</fullName>
        <ecNumber evidence="9">7.1.1.2</ecNumber>
    </recommendedName>
</protein>
<dbReference type="PANTHER" id="PTHR11058:SF9">
    <property type="entry name" value="NADH-UBIQUINONE OXIDOREDUCTASE CHAIN 3"/>
    <property type="match status" value="1"/>
</dbReference>
<keyword evidence="6 9" id="KW-1133">Transmembrane helix</keyword>
<keyword evidence="4 9" id="KW-0813">Transport</keyword>
<feature type="transmembrane region" description="Helical" evidence="9">
    <location>
        <begin position="25"/>
        <end position="45"/>
    </location>
</feature>
<accession>A0A125S9U4</accession>
<proteinExistence type="inferred from homology"/>
<keyword evidence="9 10" id="KW-0496">Mitochondrion</keyword>
<keyword evidence="9" id="KW-0520">NAD</keyword>
<dbReference type="AlphaFoldDB" id="A0A125S9U4"/>
<dbReference type="EC" id="7.1.1.2" evidence="9"/>
<keyword evidence="9" id="KW-1278">Translocase</keyword>
<evidence type="ECO:0000313" key="10">
    <source>
        <dbReference type="EMBL" id="AME17940.1"/>
    </source>
</evidence>
<dbReference type="Pfam" id="PF00507">
    <property type="entry name" value="Oxidored_q4"/>
    <property type="match status" value="1"/>
</dbReference>
<keyword evidence="9" id="KW-0249">Electron transport</keyword>
<keyword evidence="7 9" id="KW-0472">Membrane</keyword>
<evidence type="ECO:0000256" key="3">
    <source>
        <dbReference type="ARBA" id="ARBA00021007"/>
    </source>
</evidence>
<evidence type="ECO:0000256" key="5">
    <source>
        <dbReference type="ARBA" id="ARBA00022692"/>
    </source>
</evidence>
<dbReference type="InterPro" id="IPR038430">
    <property type="entry name" value="NDAH_ubi_oxred_su3_sf"/>
</dbReference>
<keyword evidence="5 9" id="KW-0812">Transmembrane</keyword>
<comment type="similarity">
    <text evidence="2 9">Belongs to the complex I subunit 3 family.</text>
</comment>
<gene>
    <name evidence="10" type="primary">ND3</name>
</gene>
<keyword evidence="9" id="KW-0830">Ubiquinone</keyword>
<reference evidence="10" key="1">
    <citation type="journal article" date="2016" name="Mitochondrial DNA Part B Resour">
        <title>The complete mitochondrial genome of Cyclina sinensis (Veneroida:Veneridae).</title>
        <authorList>
            <person name="Dong P."/>
            <person name="Ma G."/>
            <person name="Chang L."/>
            <person name="Zhu Y."/>
            <person name="Tian X."/>
        </authorList>
    </citation>
    <scope>NUCLEOTIDE SEQUENCE</scope>
</reference>
<organism evidence="10">
    <name type="scientific">Cyclina sinensis</name>
    <name type="common">Venus clam</name>
    <dbReference type="NCBI Taxonomy" id="120566"/>
    <lineage>
        <taxon>Eukaryota</taxon>
        <taxon>Metazoa</taxon>
        <taxon>Spiralia</taxon>
        <taxon>Lophotrochozoa</taxon>
        <taxon>Mollusca</taxon>
        <taxon>Bivalvia</taxon>
        <taxon>Autobranchia</taxon>
        <taxon>Heteroconchia</taxon>
        <taxon>Euheterodonta</taxon>
        <taxon>Imparidentia</taxon>
        <taxon>Neoheterodontei</taxon>
        <taxon>Venerida</taxon>
        <taxon>Veneroidea</taxon>
        <taxon>Veneridae</taxon>
        <taxon>Cyclina</taxon>
    </lineage>
</organism>
<evidence type="ECO:0000256" key="6">
    <source>
        <dbReference type="ARBA" id="ARBA00022989"/>
    </source>
</evidence>
<dbReference type="GO" id="GO:0008137">
    <property type="term" value="F:NADH dehydrogenase (ubiquinone) activity"/>
    <property type="evidence" value="ECO:0007669"/>
    <property type="project" value="UniProtKB-UniRule"/>
</dbReference>
<evidence type="ECO:0000256" key="1">
    <source>
        <dbReference type="ARBA" id="ARBA00004370"/>
    </source>
</evidence>
<name>A0A125S9U4_CYCSN</name>
<dbReference type="PANTHER" id="PTHR11058">
    <property type="entry name" value="NADH-UBIQUINONE OXIDOREDUCTASE CHAIN 3"/>
    <property type="match status" value="1"/>
</dbReference>
<comment type="catalytic activity">
    <reaction evidence="8 9">
        <text>a ubiquinone + NADH + 5 H(+)(in) = a ubiquinol + NAD(+) + 4 H(+)(out)</text>
        <dbReference type="Rhea" id="RHEA:29091"/>
        <dbReference type="Rhea" id="RHEA-COMP:9565"/>
        <dbReference type="Rhea" id="RHEA-COMP:9566"/>
        <dbReference type="ChEBI" id="CHEBI:15378"/>
        <dbReference type="ChEBI" id="CHEBI:16389"/>
        <dbReference type="ChEBI" id="CHEBI:17976"/>
        <dbReference type="ChEBI" id="CHEBI:57540"/>
        <dbReference type="ChEBI" id="CHEBI:57945"/>
        <dbReference type="EC" id="7.1.1.2"/>
    </reaction>
</comment>
<feature type="transmembrane region" description="Helical" evidence="9">
    <location>
        <begin position="81"/>
        <end position="102"/>
    </location>
</feature>
<feature type="transmembrane region" description="Helical" evidence="9">
    <location>
        <begin position="114"/>
        <end position="133"/>
    </location>
</feature>
<comment type="subcellular location">
    <subcellularLocation>
        <location evidence="1">Membrane</location>
    </subcellularLocation>
    <subcellularLocation>
        <location evidence="9">Mitochondrion membrane</location>
        <topology evidence="9">Multi-pass membrane protein</topology>
    </subcellularLocation>
</comment>
<dbReference type="GO" id="GO:0030964">
    <property type="term" value="C:NADH dehydrogenase complex"/>
    <property type="evidence" value="ECO:0007669"/>
    <property type="project" value="TreeGrafter"/>
</dbReference>
<geneLocation type="mitochondrion" evidence="10"/>
<keyword evidence="9" id="KW-0679">Respiratory chain</keyword>
<comment type="function">
    <text evidence="9">Core subunit of the mitochondrial membrane respiratory chain NADH dehydrogenase (Complex I) which catalyzes electron transfer from NADH through the respiratory chain, using ubiquinone as an electron acceptor. Essential for the catalytic activity of complex I.</text>
</comment>
<evidence type="ECO:0000256" key="8">
    <source>
        <dbReference type="ARBA" id="ARBA00049551"/>
    </source>
</evidence>
<dbReference type="Gene3D" id="1.20.58.1610">
    <property type="entry name" value="NADH:ubiquinone/plastoquinone oxidoreductase, chain 3"/>
    <property type="match status" value="1"/>
</dbReference>
<sequence length="144" mass="16956">MNFMLNFSFYEMMKVSFLSDSMQNYFAGVVYLLFVFIMTFALLSLGMSVSQKWRFEVAKLTAFECGFDPLSSSRVPFSMRFFLVALLFLIFDMEMVLLFPYIFSLNVVFTSMFFYNKVFCFLFLIILIGGLVHEINEGSLEWKY</sequence>
<dbReference type="GO" id="GO:0031966">
    <property type="term" value="C:mitochondrial membrane"/>
    <property type="evidence" value="ECO:0007669"/>
    <property type="project" value="UniProtKB-SubCell"/>
</dbReference>
<evidence type="ECO:0000256" key="7">
    <source>
        <dbReference type="ARBA" id="ARBA00023136"/>
    </source>
</evidence>
<evidence type="ECO:0000256" key="9">
    <source>
        <dbReference type="RuleBase" id="RU003640"/>
    </source>
</evidence>
<dbReference type="EMBL" id="KU097333">
    <property type="protein sequence ID" value="AME17940.1"/>
    <property type="molecule type" value="Genomic_DNA"/>
</dbReference>